<gene>
    <name evidence="9" type="ORF">D7Y13_44340</name>
</gene>
<name>A0ABX9Q524_9BACT</name>
<feature type="transmembrane region" description="Helical" evidence="7">
    <location>
        <begin position="33"/>
        <end position="52"/>
    </location>
</feature>
<evidence type="ECO:0000256" key="1">
    <source>
        <dbReference type="ARBA" id="ARBA00004651"/>
    </source>
</evidence>
<evidence type="ECO:0000256" key="3">
    <source>
        <dbReference type="ARBA" id="ARBA00022475"/>
    </source>
</evidence>
<evidence type="ECO:0000313" key="10">
    <source>
        <dbReference type="Proteomes" id="UP000278907"/>
    </source>
</evidence>
<proteinExistence type="inferred from homology"/>
<dbReference type="EMBL" id="RAWI01001327">
    <property type="protein sequence ID" value="RKH76552.1"/>
    <property type="molecule type" value="Genomic_DNA"/>
</dbReference>
<evidence type="ECO:0000256" key="4">
    <source>
        <dbReference type="ARBA" id="ARBA00022692"/>
    </source>
</evidence>
<keyword evidence="6 7" id="KW-0472">Membrane</keyword>
<dbReference type="PROSITE" id="PS50928">
    <property type="entry name" value="ABC_TM1"/>
    <property type="match status" value="1"/>
</dbReference>
<sequence>ILLSGLQAIPADLYEAAAIDGANEYARFRRVTLPLLAPTMLVVVVLSVIRAVQVFDVAYVLTGGGPGTATFYLVQFIYKTAFDERRYGIAAGASILLASVLLVFTVVQLRLRRGSLTAAG</sequence>
<keyword evidence="3" id="KW-1003">Cell membrane</keyword>
<dbReference type="RefSeq" id="WP_147452775.1">
    <property type="nucleotide sequence ID" value="NZ_RAWI01001327.1"/>
</dbReference>
<keyword evidence="10" id="KW-1185">Reference proteome</keyword>
<dbReference type="SUPFAM" id="SSF161098">
    <property type="entry name" value="MetI-like"/>
    <property type="match status" value="1"/>
</dbReference>
<feature type="transmembrane region" description="Helical" evidence="7">
    <location>
        <begin position="87"/>
        <end position="107"/>
    </location>
</feature>
<evidence type="ECO:0000256" key="6">
    <source>
        <dbReference type="ARBA" id="ARBA00023136"/>
    </source>
</evidence>
<comment type="subcellular location">
    <subcellularLocation>
        <location evidence="1 7">Cell membrane</location>
        <topology evidence="1 7">Multi-pass membrane protein</topology>
    </subcellularLocation>
</comment>
<dbReference type="InterPro" id="IPR000515">
    <property type="entry name" value="MetI-like"/>
</dbReference>
<organism evidence="9 10">
    <name type="scientific">Corallococcus praedator</name>
    <dbReference type="NCBI Taxonomy" id="2316724"/>
    <lineage>
        <taxon>Bacteria</taxon>
        <taxon>Pseudomonadati</taxon>
        <taxon>Myxococcota</taxon>
        <taxon>Myxococcia</taxon>
        <taxon>Myxococcales</taxon>
        <taxon>Cystobacterineae</taxon>
        <taxon>Myxococcaceae</taxon>
        <taxon>Corallococcus</taxon>
    </lineage>
</organism>
<dbReference type="InterPro" id="IPR035906">
    <property type="entry name" value="MetI-like_sf"/>
</dbReference>
<keyword evidence="2 7" id="KW-0813">Transport</keyword>
<keyword evidence="4 7" id="KW-0812">Transmembrane</keyword>
<dbReference type="Proteomes" id="UP000278907">
    <property type="component" value="Unassembled WGS sequence"/>
</dbReference>
<dbReference type="PANTHER" id="PTHR30193">
    <property type="entry name" value="ABC TRANSPORTER PERMEASE PROTEIN"/>
    <property type="match status" value="1"/>
</dbReference>
<evidence type="ECO:0000256" key="7">
    <source>
        <dbReference type="RuleBase" id="RU363032"/>
    </source>
</evidence>
<feature type="transmembrane region" description="Helical" evidence="7">
    <location>
        <begin position="58"/>
        <end position="78"/>
    </location>
</feature>
<feature type="non-terminal residue" evidence="9">
    <location>
        <position position="1"/>
    </location>
</feature>
<keyword evidence="5 7" id="KW-1133">Transmembrane helix</keyword>
<comment type="caution">
    <text evidence="9">The sequence shown here is derived from an EMBL/GenBank/DDBJ whole genome shotgun (WGS) entry which is preliminary data.</text>
</comment>
<accession>A0ABX9Q524</accession>
<evidence type="ECO:0000259" key="8">
    <source>
        <dbReference type="PROSITE" id="PS50928"/>
    </source>
</evidence>
<dbReference type="PANTHER" id="PTHR30193:SF37">
    <property type="entry name" value="INNER MEMBRANE ABC TRANSPORTER PERMEASE PROTEIN YCJO"/>
    <property type="match status" value="1"/>
</dbReference>
<dbReference type="Gene3D" id="1.10.3720.10">
    <property type="entry name" value="MetI-like"/>
    <property type="match status" value="1"/>
</dbReference>
<evidence type="ECO:0000256" key="5">
    <source>
        <dbReference type="ARBA" id="ARBA00022989"/>
    </source>
</evidence>
<evidence type="ECO:0000256" key="2">
    <source>
        <dbReference type="ARBA" id="ARBA00022448"/>
    </source>
</evidence>
<evidence type="ECO:0000313" key="9">
    <source>
        <dbReference type="EMBL" id="RKH76552.1"/>
    </source>
</evidence>
<dbReference type="CDD" id="cd06261">
    <property type="entry name" value="TM_PBP2"/>
    <property type="match status" value="1"/>
</dbReference>
<reference evidence="9 10" key="1">
    <citation type="submission" date="2018-09" db="EMBL/GenBank/DDBJ databases">
        <authorList>
            <person name="Livingstone P.G."/>
            <person name="Whitworth D.E."/>
        </authorList>
    </citation>
    <scope>NUCLEOTIDE SEQUENCE [LARGE SCALE GENOMIC DNA]</scope>
    <source>
        <strain evidence="9 10">CA031B</strain>
    </source>
</reference>
<protein>
    <submittedName>
        <fullName evidence="9">Sugar ABC transporter permease</fullName>
    </submittedName>
</protein>
<dbReference type="Pfam" id="PF00528">
    <property type="entry name" value="BPD_transp_1"/>
    <property type="match status" value="1"/>
</dbReference>
<feature type="domain" description="ABC transmembrane type-1" evidence="8">
    <location>
        <begin position="1"/>
        <end position="108"/>
    </location>
</feature>
<comment type="similarity">
    <text evidence="7">Belongs to the binding-protein-dependent transport system permease family.</text>
</comment>
<dbReference type="InterPro" id="IPR051393">
    <property type="entry name" value="ABC_transporter_permease"/>
</dbReference>